<evidence type="ECO:0000256" key="1">
    <source>
        <dbReference type="SAM" id="Phobius"/>
    </source>
</evidence>
<reference evidence="3" key="1">
    <citation type="submission" date="2023-07" db="EMBL/GenBank/DDBJ databases">
        <title>Description of three actinobacteria isolated from air of manufacturing shop in a pharmaceutical factory.</title>
        <authorList>
            <person name="Zhang D.-F."/>
        </authorList>
    </citation>
    <scope>NUCLEOTIDE SEQUENCE [LARGE SCALE GENOMIC DNA]</scope>
    <source>
        <strain evidence="3">CCTCC AB 2011122</strain>
    </source>
</reference>
<gene>
    <name evidence="2" type="ORF">RH861_03305</name>
</gene>
<protein>
    <recommendedName>
        <fullName evidence="4">Secreted protein</fullName>
    </recommendedName>
</protein>
<sequence>MEVLLWILVAFLIMAVASITIVVLVVRAVFRRIRRSRALAGRALRTRARFTTGPRGQVLRLRVRLADSLASGRAAVELAAQGAGPRGELDRLHRRIAQEGDALDRQLRFMESETDAAALARDLPVAEGRVDQLVSLVRRVRAAVGAQLDGLTDDSLAALRADVDREVSALHAGVQELRALNGRDAYGDVSPETSARRLDRSR</sequence>
<name>A0ABU1FH42_9MICO</name>
<keyword evidence="3" id="KW-1185">Reference proteome</keyword>
<keyword evidence="1" id="KW-0472">Membrane</keyword>
<evidence type="ECO:0000313" key="3">
    <source>
        <dbReference type="Proteomes" id="UP001260072"/>
    </source>
</evidence>
<dbReference type="EMBL" id="JAVKGS010000001">
    <property type="protein sequence ID" value="MDR5691081.1"/>
    <property type="molecule type" value="Genomic_DNA"/>
</dbReference>
<evidence type="ECO:0008006" key="4">
    <source>
        <dbReference type="Google" id="ProtNLM"/>
    </source>
</evidence>
<organism evidence="2 3">
    <name type="scientific">Agromyces indicus</name>
    <dbReference type="NCBI Taxonomy" id="758919"/>
    <lineage>
        <taxon>Bacteria</taxon>
        <taxon>Bacillati</taxon>
        <taxon>Actinomycetota</taxon>
        <taxon>Actinomycetes</taxon>
        <taxon>Micrococcales</taxon>
        <taxon>Microbacteriaceae</taxon>
        <taxon>Agromyces</taxon>
    </lineage>
</organism>
<keyword evidence="1" id="KW-0812">Transmembrane</keyword>
<feature type="transmembrane region" description="Helical" evidence="1">
    <location>
        <begin position="6"/>
        <end position="30"/>
    </location>
</feature>
<proteinExistence type="predicted"/>
<comment type="caution">
    <text evidence="2">The sequence shown here is derived from an EMBL/GenBank/DDBJ whole genome shotgun (WGS) entry which is preliminary data.</text>
</comment>
<evidence type="ECO:0000313" key="2">
    <source>
        <dbReference type="EMBL" id="MDR5691081.1"/>
    </source>
</evidence>
<dbReference type="RefSeq" id="WP_310519734.1">
    <property type="nucleotide sequence ID" value="NZ_BAABBS010000004.1"/>
</dbReference>
<keyword evidence="1" id="KW-1133">Transmembrane helix</keyword>
<accession>A0ABU1FH42</accession>
<dbReference type="Proteomes" id="UP001260072">
    <property type="component" value="Unassembled WGS sequence"/>
</dbReference>